<feature type="transmembrane region" description="Helical" evidence="1">
    <location>
        <begin position="42"/>
        <end position="65"/>
    </location>
</feature>
<keyword evidence="1" id="KW-0812">Transmembrane</keyword>
<feature type="transmembrane region" description="Helical" evidence="1">
    <location>
        <begin position="6"/>
        <end position="30"/>
    </location>
</feature>
<dbReference type="Proteomes" id="UP000038040">
    <property type="component" value="Unplaced"/>
</dbReference>
<evidence type="ECO:0000313" key="2">
    <source>
        <dbReference type="Proteomes" id="UP000038040"/>
    </source>
</evidence>
<dbReference type="WBParaSite" id="DME_0000209101-mRNA-1">
    <property type="protein sequence ID" value="DME_0000209101-mRNA-1"/>
    <property type="gene ID" value="DME_0000209101"/>
</dbReference>
<accession>A0A158Q3B8</accession>
<reference evidence="3" key="1">
    <citation type="submission" date="2016-04" db="UniProtKB">
        <authorList>
            <consortium name="WormBaseParasite"/>
        </authorList>
    </citation>
    <scope>IDENTIFICATION</scope>
</reference>
<keyword evidence="1" id="KW-1133">Transmembrane helix</keyword>
<protein>
    <submittedName>
        <fullName evidence="3">G_PROTEIN_RECEP_F1_2 domain-containing protein</fullName>
    </submittedName>
</protein>
<evidence type="ECO:0000313" key="3">
    <source>
        <dbReference type="WBParaSite" id="DME_0000209101-mRNA-1"/>
    </source>
</evidence>
<proteinExistence type="predicted"/>
<evidence type="ECO:0000256" key="1">
    <source>
        <dbReference type="SAM" id="Phobius"/>
    </source>
</evidence>
<sequence>LVYEMLTYILFIFEGSILTIFNSYMLLNVIIKKLNRQQYKSFISCFAFDILFGLTYISIGTYRIIIIPDKLTSRFDCLMNIHGWLMVGVFPLSGLLVLAVAMDRTFFILSFYIGKM</sequence>
<dbReference type="AlphaFoldDB" id="A0A158Q3B8"/>
<keyword evidence="1" id="KW-0472">Membrane</keyword>
<feature type="transmembrane region" description="Helical" evidence="1">
    <location>
        <begin position="85"/>
        <end position="113"/>
    </location>
</feature>
<organism evidence="2 3">
    <name type="scientific">Dracunculus medinensis</name>
    <name type="common">Guinea worm</name>
    <dbReference type="NCBI Taxonomy" id="318479"/>
    <lineage>
        <taxon>Eukaryota</taxon>
        <taxon>Metazoa</taxon>
        <taxon>Ecdysozoa</taxon>
        <taxon>Nematoda</taxon>
        <taxon>Chromadorea</taxon>
        <taxon>Rhabditida</taxon>
        <taxon>Spirurina</taxon>
        <taxon>Dracunculoidea</taxon>
        <taxon>Dracunculidae</taxon>
        <taxon>Dracunculus</taxon>
    </lineage>
</organism>
<name>A0A158Q3B8_DRAME</name>